<proteinExistence type="predicted"/>
<evidence type="ECO:0000313" key="1">
    <source>
        <dbReference type="EMBL" id="CAD2080378.1"/>
    </source>
</evidence>
<keyword evidence="2" id="KW-1185">Reference proteome</keyword>
<gene>
    <name evidence="1" type="ORF">JEOSCH030_01821</name>
</gene>
<sequence>MRKIFVEELSQKSKDLFTHLAKQFSKENNVNLDELLDGLESRISDLQHDSENALGFRICENPECRELFNDGYMMEDNCENYCSRECAEKIYPEIVEEDYGTDTIFWTEWQPE</sequence>
<dbReference type="AlphaFoldDB" id="A0A6V7RPB9"/>
<dbReference type="EMBL" id="CAJEWE010000013">
    <property type="protein sequence ID" value="CAD2080378.1"/>
    <property type="molecule type" value="Genomic_DNA"/>
</dbReference>
<organism evidence="1 2">
    <name type="scientific">Phocicoccus schoeneichii</name>
    <dbReference type="NCBI Taxonomy" id="1812261"/>
    <lineage>
        <taxon>Bacteria</taxon>
        <taxon>Bacillati</taxon>
        <taxon>Bacillota</taxon>
        <taxon>Bacilli</taxon>
        <taxon>Bacillales</taxon>
        <taxon>Salinicoccaceae</taxon>
        <taxon>Phocicoccus</taxon>
    </lineage>
</organism>
<name>A0A6V7RPB9_9BACL</name>
<dbReference type="Proteomes" id="UP000521032">
    <property type="component" value="Unassembled WGS sequence"/>
</dbReference>
<accession>A0A6V7RPB9</accession>
<dbReference type="RefSeq" id="WP_162887961.1">
    <property type="nucleotide sequence ID" value="NZ_BMDB01000002.1"/>
</dbReference>
<evidence type="ECO:0000313" key="2">
    <source>
        <dbReference type="Proteomes" id="UP000521032"/>
    </source>
</evidence>
<reference evidence="1 2" key="1">
    <citation type="submission" date="2020-07" db="EMBL/GenBank/DDBJ databases">
        <authorList>
            <person name="Criscuolo A."/>
        </authorList>
    </citation>
    <scope>NUCLEOTIDE SEQUENCE [LARGE SCALE GENOMIC DNA]</scope>
    <source>
        <strain evidence="2">CIP 111030</strain>
    </source>
</reference>
<comment type="caution">
    <text evidence="1">The sequence shown here is derived from an EMBL/GenBank/DDBJ whole genome shotgun (WGS) entry which is preliminary data.</text>
</comment>
<protein>
    <submittedName>
        <fullName evidence="1">Uncharacterized protein</fullName>
    </submittedName>
</protein>